<evidence type="ECO:0000313" key="1">
    <source>
        <dbReference type="EnsemblPlants" id="KQK93633"/>
    </source>
</evidence>
<proteinExistence type="predicted"/>
<dbReference type="InParanoid" id="K3ZKM0"/>
<dbReference type="AlphaFoldDB" id="K3ZKM0"/>
<organism evidence="1 2">
    <name type="scientific">Setaria italica</name>
    <name type="common">Foxtail millet</name>
    <name type="synonym">Panicum italicum</name>
    <dbReference type="NCBI Taxonomy" id="4555"/>
    <lineage>
        <taxon>Eukaryota</taxon>
        <taxon>Viridiplantae</taxon>
        <taxon>Streptophyta</taxon>
        <taxon>Embryophyta</taxon>
        <taxon>Tracheophyta</taxon>
        <taxon>Spermatophyta</taxon>
        <taxon>Magnoliopsida</taxon>
        <taxon>Liliopsida</taxon>
        <taxon>Poales</taxon>
        <taxon>Poaceae</taxon>
        <taxon>PACMAD clade</taxon>
        <taxon>Panicoideae</taxon>
        <taxon>Panicodae</taxon>
        <taxon>Paniceae</taxon>
        <taxon>Cenchrinae</taxon>
        <taxon>Setaria</taxon>
    </lineage>
</organism>
<sequence>MGYYLCSIGDRFASWAAEHPETCMTGLTVKSAHTGDGFPRTARRRRRPCTAASPNVLKSWNCAHSVPVWAPGPLMLPPEPMLFPSW</sequence>
<dbReference type="Proteomes" id="UP000004995">
    <property type="component" value="Unassembled WGS sequence"/>
</dbReference>
<evidence type="ECO:0000313" key="2">
    <source>
        <dbReference type="Proteomes" id="UP000004995"/>
    </source>
</evidence>
<protein>
    <submittedName>
        <fullName evidence="1">Uncharacterized protein</fullName>
    </submittedName>
</protein>
<dbReference type="HOGENOM" id="CLU_2502218_0_0_1"/>
<dbReference type="EnsemblPlants" id="KQK93633">
    <property type="protein sequence ID" value="KQK93633"/>
    <property type="gene ID" value="SETIT_027126mg"/>
</dbReference>
<dbReference type="EMBL" id="AGNK02004625">
    <property type="status" value="NOT_ANNOTATED_CDS"/>
    <property type="molecule type" value="Genomic_DNA"/>
</dbReference>
<reference evidence="2" key="1">
    <citation type="journal article" date="2012" name="Nat. Biotechnol.">
        <title>Reference genome sequence of the model plant Setaria.</title>
        <authorList>
            <person name="Bennetzen J.L."/>
            <person name="Schmutz J."/>
            <person name="Wang H."/>
            <person name="Percifield R."/>
            <person name="Hawkins J."/>
            <person name="Pontaroli A.C."/>
            <person name="Estep M."/>
            <person name="Feng L."/>
            <person name="Vaughn J.N."/>
            <person name="Grimwood J."/>
            <person name="Jenkins J."/>
            <person name="Barry K."/>
            <person name="Lindquist E."/>
            <person name="Hellsten U."/>
            <person name="Deshpande S."/>
            <person name="Wang X."/>
            <person name="Wu X."/>
            <person name="Mitros T."/>
            <person name="Triplett J."/>
            <person name="Yang X."/>
            <person name="Ye C.Y."/>
            <person name="Mauro-Herrera M."/>
            <person name="Wang L."/>
            <person name="Li P."/>
            <person name="Sharma M."/>
            <person name="Sharma R."/>
            <person name="Ronald P.C."/>
            <person name="Panaud O."/>
            <person name="Kellogg E.A."/>
            <person name="Brutnell T.P."/>
            <person name="Doust A.N."/>
            <person name="Tuskan G.A."/>
            <person name="Rokhsar D."/>
            <person name="Devos K.M."/>
        </authorList>
    </citation>
    <scope>NUCLEOTIDE SEQUENCE [LARGE SCALE GENOMIC DNA]</scope>
    <source>
        <strain evidence="2">cv. Yugu1</strain>
    </source>
</reference>
<dbReference type="Gramene" id="KQK93633">
    <property type="protein sequence ID" value="KQK93633"/>
    <property type="gene ID" value="SETIT_027126mg"/>
</dbReference>
<accession>K3ZKM0</accession>
<reference evidence="1" key="2">
    <citation type="submission" date="2018-08" db="UniProtKB">
        <authorList>
            <consortium name="EnsemblPlants"/>
        </authorList>
    </citation>
    <scope>IDENTIFICATION</scope>
    <source>
        <strain evidence="1">Yugu1</strain>
    </source>
</reference>
<name>K3ZKM0_SETIT</name>
<keyword evidence="2" id="KW-1185">Reference proteome</keyword>